<dbReference type="EMBL" id="NEDP02005138">
    <property type="protein sequence ID" value="OWF43309.1"/>
    <property type="molecule type" value="Genomic_DNA"/>
</dbReference>
<evidence type="ECO:0000313" key="3">
    <source>
        <dbReference type="Proteomes" id="UP000242188"/>
    </source>
</evidence>
<sequence>MPVVTCCVNFCAVGIPLIVSSFVMVFAFVLHLCGAVSPAWFDFTYTGTSAGTSGYQGLWGHCTIANDNVCCGTVSNYYSTNGGVPEWLTASQYMVAISLCSGVASVVLVFVASCCASKTIAIPAVVCSILTTLLLGAAVITFGSSVSSESWTSRSDYNFAFFFVLFSMIGYTGCAVLIIVGICTATAITAEQTGVSTSTTSQQISVSSPTTLTCKCAYTPTLSSGKWASTYTLTGGKFFYTFKPSEQVSTPIAHTAAFTREVLNVPFE</sequence>
<dbReference type="Gene3D" id="1.20.140.150">
    <property type="match status" value="1"/>
</dbReference>
<name>A0A210Q3Q6_MIZYE</name>
<evidence type="ECO:0000256" key="1">
    <source>
        <dbReference type="SAM" id="Phobius"/>
    </source>
</evidence>
<feature type="transmembrane region" description="Helical" evidence="1">
    <location>
        <begin position="7"/>
        <end position="30"/>
    </location>
</feature>
<protein>
    <submittedName>
        <fullName evidence="2">Uncharacterized protein</fullName>
    </submittedName>
</protein>
<feature type="transmembrane region" description="Helical" evidence="1">
    <location>
        <begin position="120"/>
        <end position="140"/>
    </location>
</feature>
<keyword evidence="1" id="KW-1133">Transmembrane helix</keyword>
<keyword evidence="1" id="KW-0472">Membrane</keyword>
<feature type="transmembrane region" description="Helical" evidence="1">
    <location>
        <begin position="160"/>
        <end position="188"/>
    </location>
</feature>
<dbReference type="OrthoDB" id="10317495at2759"/>
<keyword evidence="1" id="KW-0812">Transmembrane</keyword>
<proteinExistence type="predicted"/>
<accession>A0A210Q3Q6</accession>
<feature type="transmembrane region" description="Helical" evidence="1">
    <location>
        <begin position="93"/>
        <end position="113"/>
    </location>
</feature>
<evidence type="ECO:0000313" key="2">
    <source>
        <dbReference type="EMBL" id="OWF43309.1"/>
    </source>
</evidence>
<keyword evidence="3" id="KW-1185">Reference proteome</keyword>
<organism evidence="2 3">
    <name type="scientific">Mizuhopecten yessoensis</name>
    <name type="common">Japanese scallop</name>
    <name type="synonym">Patinopecten yessoensis</name>
    <dbReference type="NCBI Taxonomy" id="6573"/>
    <lineage>
        <taxon>Eukaryota</taxon>
        <taxon>Metazoa</taxon>
        <taxon>Spiralia</taxon>
        <taxon>Lophotrochozoa</taxon>
        <taxon>Mollusca</taxon>
        <taxon>Bivalvia</taxon>
        <taxon>Autobranchia</taxon>
        <taxon>Pteriomorphia</taxon>
        <taxon>Pectinida</taxon>
        <taxon>Pectinoidea</taxon>
        <taxon>Pectinidae</taxon>
        <taxon>Mizuhopecten</taxon>
    </lineage>
</organism>
<comment type="caution">
    <text evidence="2">The sequence shown here is derived from an EMBL/GenBank/DDBJ whole genome shotgun (WGS) entry which is preliminary data.</text>
</comment>
<dbReference type="AlphaFoldDB" id="A0A210Q3Q6"/>
<gene>
    <name evidence="2" type="ORF">KP79_PYT18741</name>
</gene>
<dbReference type="Proteomes" id="UP000242188">
    <property type="component" value="Unassembled WGS sequence"/>
</dbReference>
<reference evidence="2 3" key="1">
    <citation type="journal article" date="2017" name="Nat. Ecol. Evol.">
        <title>Scallop genome provides insights into evolution of bilaterian karyotype and development.</title>
        <authorList>
            <person name="Wang S."/>
            <person name="Zhang J."/>
            <person name="Jiao W."/>
            <person name="Li J."/>
            <person name="Xun X."/>
            <person name="Sun Y."/>
            <person name="Guo X."/>
            <person name="Huan P."/>
            <person name="Dong B."/>
            <person name="Zhang L."/>
            <person name="Hu X."/>
            <person name="Sun X."/>
            <person name="Wang J."/>
            <person name="Zhao C."/>
            <person name="Wang Y."/>
            <person name="Wang D."/>
            <person name="Huang X."/>
            <person name="Wang R."/>
            <person name="Lv J."/>
            <person name="Li Y."/>
            <person name="Zhang Z."/>
            <person name="Liu B."/>
            <person name="Lu W."/>
            <person name="Hui Y."/>
            <person name="Liang J."/>
            <person name="Zhou Z."/>
            <person name="Hou R."/>
            <person name="Li X."/>
            <person name="Liu Y."/>
            <person name="Li H."/>
            <person name="Ning X."/>
            <person name="Lin Y."/>
            <person name="Zhao L."/>
            <person name="Xing Q."/>
            <person name="Dou J."/>
            <person name="Li Y."/>
            <person name="Mao J."/>
            <person name="Guo H."/>
            <person name="Dou H."/>
            <person name="Li T."/>
            <person name="Mu C."/>
            <person name="Jiang W."/>
            <person name="Fu Q."/>
            <person name="Fu X."/>
            <person name="Miao Y."/>
            <person name="Liu J."/>
            <person name="Yu Q."/>
            <person name="Li R."/>
            <person name="Liao H."/>
            <person name="Li X."/>
            <person name="Kong Y."/>
            <person name="Jiang Z."/>
            <person name="Chourrout D."/>
            <person name="Li R."/>
            <person name="Bao Z."/>
        </authorList>
    </citation>
    <scope>NUCLEOTIDE SEQUENCE [LARGE SCALE GENOMIC DNA]</scope>
    <source>
        <strain evidence="2 3">PY_sf001</strain>
    </source>
</reference>